<sequence length="204" mass="23711">MLLSPNNIVKVFCKFELESETWLDGQYILGYKIIDAKVHRLYFQINSFRGFSVWHGGKDWVMSTGEIKSTELRKGEGLSKKQAAQESTIRKLRVQIRDLEEEKKCLTTKLQVEENKVESIKREKTATEKVLQETIEKHQNELAAQKEYYTNALAAAKEAQTLAEAQANNEARTELESRLREVEERESMLVQTIEELRQTLCRKE</sequence>
<evidence type="ECO:0000313" key="2">
    <source>
        <dbReference type="Proteomes" id="UP000087171"/>
    </source>
</evidence>
<dbReference type="PANTHER" id="PTHR47347">
    <property type="entry name" value="GOLGIN CANDIDATE 5"/>
    <property type="match status" value="1"/>
</dbReference>
<feature type="coiled-coil region" evidence="1">
    <location>
        <begin position="82"/>
        <end position="199"/>
    </location>
</feature>
<accession>A0A3Q7XQT9</accession>
<dbReference type="OrthoDB" id="1715601at2759"/>
<dbReference type="PANTHER" id="PTHR47347:SF2">
    <property type="entry name" value="GOLGIN CANDIDATE 5"/>
    <property type="match status" value="1"/>
</dbReference>
<proteinExistence type="predicted"/>
<keyword evidence="2" id="KW-1185">Reference proteome</keyword>
<dbReference type="RefSeq" id="XP_027186106.1">
    <property type="nucleotide sequence ID" value="XM_027330305.1"/>
</dbReference>
<dbReference type="Proteomes" id="UP000087171">
    <property type="component" value="Unplaced"/>
</dbReference>
<evidence type="ECO:0000313" key="3">
    <source>
        <dbReference type="RefSeq" id="XP_027186106.1"/>
    </source>
</evidence>
<keyword evidence="1" id="KW-0175">Coiled coil</keyword>
<name>A0A3Q7XQT9_CICAR</name>
<dbReference type="STRING" id="3827.A0A3Q7XQT9"/>
<protein>
    <submittedName>
        <fullName evidence="3">Golgin candidate 5-like</fullName>
    </submittedName>
</protein>
<gene>
    <name evidence="3" type="primary">LOC101507575</name>
</gene>
<dbReference type="AlphaFoldDB" id="A0A3Q7XQT9"/>
<evidence type="ECO:0000256" key="1">
    <source>
        <dbReference type="SAM" id="Coils"/>
    </source>
</evidence>
<organism evidence="2 3">
    <name type="scientific">Cicer arietinum</name>
    <name type="common">Chickpea</name>
    <name type="synonym">Garbanzo</name>
    <dbReference type="NCBI Taxonomy" id="3827"/>
    <lineage>
        <taxon>Eukaryota</taxon>
        <taxon>Viridiplantae</taxon>
        <taxon>Streptophyta</taxon>
        <taxon>Embryophyta</taxon>
        <taxon>Tracheophyta</taxon>
        <taxon>Spermatophyta</taxon>
        <taxon>Magnoliopsida</taxon>
        <taxon>eudicotyledons</taxon>
        <taxon>Gunneridae</taxon>
        <taxon>Pentapetalae</taxon>
        <taxon>rosids</taxon>
        <taxon>fabids</taxon>
        <taxon>Fabales</taxon>
        <taxon>Fabaceae</taxon>
        <taxon>Papilionoideae</taxon>
        <taxon>50 kb inversion clade</taxon>
        <taxon>NPAAA clade</taxon>
        <taxon>Hologalegina</taxon>
        <taxon>IRL clade</taxon>
        <taxon>Cicereae</taxon>
        <taxon>Cicer</taxon>
    </lineage>
</organism>
<reference evidence="3" key="1">
    <citation type="submission" date="2025-08" db="UniProtKB">
        <authorList>
            <consortium name="RefSeq"/>
        </authorList>
    </citation>
    <scope>IDENTIFICATION</scope>
    <source>
        <tissue evidence="3">Etiolated seedlings</tissue>
    </source>
</reference>